<protein>
    <submittedName>
        <fullName evidence="10">Putative sugar transporter</fullName>
    </submittedName>
</protein>
<feature type="transmembrane region" description="Helical" evidence="8">
    <location>
        <begin position="299"/>
        <end position="317"/>
    </location>
</feature>
<feature type="transmembrane region" description="Helical" evidence="8">
    <location>
        <begin position="86"/>
        <end position="105"/>
    </location>
</feature>
<keyword evidence="5 8" id="KW-0812">Transmembrane</keyword>
<organism evidence="10">
    <name type="scientific">Phlebotomus kandelakii</name>
    <dbReference type="NCBI Taxonomy" id="1109342"/>
    <lineage>
        <taxon>Eukaryota</taxon>
        <taxon>Metazoa</taxon>
        <taxon>Ecdysozoa</taxon>
        <taxon>Arthropoda</taxon>
        <taxon>Hexapoda</taxon>
        <taxon>Insecta</taxon>
        <taxon>Pterygota</taxon>
        <taxon>Neoptera</taxon>
        <taxon>Endopterygota</taxon>
        <taxon>Diptera</taxon>
        <taxon>Nematocera</taxon>
        <taxon>Psychodoidea</taxon>
        <taxon>Psychodidae</taxon>
        <taxon>Phlebotomus</taxon>
        <taxon>Larroussius</taxon>
    </lineage>
</organism>
<feature type="domain" description="Major facilitator superfamily (MFS) profile" evidence="9">
    <location>
        <begin position="1"/>
        <end position="448"/>
    </location>
</feature>
<dbReference type="AlphaFoldDB" id="A0A6B2EG58"/>
<feature type="transmembrane region" description="Helical" evidence="8">
    <location>
        <begin position="392"/>
        <end position="413"/>
    </location>
</feature>
<feature type="transmembrane region" description="Helical" evidence="8">
    <location>
        <begin position="425"/>
        <end position="444"/>
    </location>
</feature>
<dbReference type="InterPro" id="IPR020846">
    <property type="entry name" value="MFS_dom"/>
</dbReference>
<name>A0A6B2EG58_9DIPT</name>
<feature type="transmembrane region" description="Helical" evidence="8">
    <location>
        <begin position="59"/>
        <end position="79"/>
    </location>
</feature>
<evidence type="ECO:0000256" key="4">
    <source>
        <dbReference type="ARBA" id="ARBA00022597"/>
    </source>
</evidence>
<evidence type="ECO:0000256" key="2">
    <source>
        <dbReference type="ARBA" id="ARBA00022448"/>
    </source>
</evidence>
<keyword evidence="7 8" id="KW-0472">Membrane</keyword>
<keyword evidence="6 8" id="KW-1133">Transmembrane helix</keyword>
<dbReference type="EMBL" id="GIFK01004706">
    <property type="protein sequence ID" value="NBJ62409.1"/>
    <property type="molecule type" value="Transcribed_RNA"/>
</dbReference>
<keyword evidence="2" id="KW-0813">Transport</keyword>
<proteinExistence type="predicted"/>
<dbReference type="PROSITE" id="PS50850">
    <property type="entry name" value="MFS"/>
    <property type="match status" value="1"/>
</dbReference>
<dbReference type="InterPro" id="IPR005829">
    <property type="entry name" value="Sugar_transporter_CS"/>
</dbReference>
<evidence type="ECO:0000256" key="1">
    <source>
        <dbReference type="ARBA" id="ARBA00004651"/>
    </source>
</evidence>
<dbReference type="SUPFAM" id="SSF103473">
    <property type="entry name" value="MFS general substrate transporter"/>
    <property type="match status" value="1"/>
</dbReference>
<reference evidence="10" key="1">
    <citation type="submission" date="2019-10" db="EMBL/GenBank/DDBJ databases">
        <title>Short sand fly seasons in Tbilisi, Georgia, hinder development of host immunity to saliva of the visceral leishmaniasis vector Phlebotomus kandelakii.</title>
        <authorList>
            <person name="Oliveira F."/>
            <person name="Giorgobiani E."/>
            <person name="Guimaraes-Costa A.B."/>
            <person name="Abdeladhim M."/>
            <person name="Oristian J."/>
            <person name="Tskhvaradze L."/>
            <person name="Tsertsvadze N."/>
            <person name="Zakalashvili M."/>
            <person name="Valenzuela J.G."/>
            <person name="Kamhawi S."/>
        </authorList>
    </citation>
    <scope>NUCLEOTIDE SEQUENCE</scope>
    <source>
        <strain evidence="10">Wild-capture in Tbilisi</strain>
        <tissue evidence="10">Salivary glands</tissue>
    </source>
</reference>
<feature type="transmembrane region" description="Helical" evidence="8">
    <location>
        <begin position="169"/>
        <end position="190"/>
    </location>
</feature>
<evidence type="ECO:0000256" key="8">
    <source>
        <dbReference type="SAM" id="Phobius"/>
    </source>
</evidence>
<dbReference type="PANTHER" id="PTHR48021:SF33">
    <property type="entry name" value="AT22075P-RELATED"/>
    <property type="match status" value="1"/>
</dbReference>
<dbReference type="Pfam" id="PF00083">
    <property type="entry name" value="Sugar_tr"/>
    <property type="match status" value="1"/>
</dbReference>
<comment type="subcellular location">
    <subcellularLocation>
        <location evidence="1">Cell membrane</location>
        <topology evidence="1">Multi-pass membrane protein</topology>
    </subcellularLocation>
</comment>
<dbReference type="PANTHER" id="PTHR48021">
    <property type="match status" value="1"/>
</dbReference>
<evidence type="ECO:0000313" key="10">
    <source>
        <dbReference type="EMBL" id="NBJ62409.1"/>
    </source>
</evidence>
<keyword evidence="4 10" id="KW-0762">Sugar transport</keyword>
<dbReference type="GO" id="GO:0022857">
    <property type="term" value="F:transmembrane transporter activity"/>
    <property type="evidence" value="ECO:0007669"/>
    <property type="project" value="InterPro"/>
</dbReference>
<dbReference type="InterPro" id="IPR005828">
    <property type="entry name" value="MFS_sugar_transport-like"/>
</dbReference>
<keyword evidence="3" id="KW-1003">Cell membrane</keyword>
<dbReference type="Gene3D" id="1.20.1250.20">
    <property type="entry name" value="MFS general substrate transporter like domains"/>
    <property type="match status" value="1"/>
</dbReference>
<evidence type="ECO:0000259" key="9">
    <source>
        <dbReference type="PROSITE" id="PS50850"/>
    </source>
</evidence>
<feature type="transmembrane region" description="Helical" evidence="8">
    <location>
        <begin position="12"/>
        <end position="39"/>
    </location>
</feature>
<sequence length="475" mass="51948">MIIHFNRGKIVQIVVAFAANFLAVLFGLVTAWTSPTIFLLQSPDTPLSAGPISDDQVSLMTSVMYLSAIVGSLISGWMTNGLGRKWTLFTSSIPQLVAFIILFFADNVNHIYASRGLSGLSVGIAIVIIPIFVAEIADKDLRASLGNFMGVSISLGALLGKILPNLGGFYLTPIVVCALVAIFGPIIAILPDSPQFLLLKNRPEDAEKSLKFYRGVAKTSSSENIKLEFDELKKSPSLTNQKMSLSLRDFCGAATIFSILTSFWLSNHPTFTGNRVLISYTDTILRMSGTTLDIPTMDISVAGLQLLCSLVSIFLISRFGSRPVLLVSFLVSFIAYCVVGTHFTILEGGQDMSQFSWLLFVAFAVAVAIPGSAINSLAFGMAAEIVAPKIRGVLLSFYIILTWLMGFLFINYFLALEPFWGISGWIWLFASWCLLSTILAFFILPDTRGKTFDDILDLFNRKLPKSWRESSSVAT</sequence>
<feature type="transmembrane region" description="Helical" evidence="8">
    <location>
        <begin position="145"/>
        <end position="163"/>
    </location>
</feature>
<evidence type="ECO:0000256" key="7">
    <source>
        <dbReference type="ARBA" id="ARBA00023136"/>
    </source>
</evidence>
<feature type="transmembrane region" description="Helical" evidence="8">
    <location>
        <begin position="111"/>
        <end position="133"/>
    </location>
</feature>
<evidence type="ECO:0000256" key="3">
    <source>
        <dbReference type="ARBA" id="ARBA00022475"/>
    </source>
</evidence>
<dbReference type="FunFam" id="1.20.1250.20:FF:000218">
    <property type="entry name" value="facilitated trehalose transporter Tret1"/>
    <property type="match status" value="1"/>
</dbReference>
<feature type="transmembrane region" description="Helical" evidence="8">
    <location>
        <begin position="324"/>
        <end position="345"/>
    </location>
</feature>
<accession>A0A6B2EG58</accession>
<dbReference type="PROSITE" id="PS00217">
    <property type="entry name" value="SUGAR_TRANSPORT_2"/>
    <property type="match status" value="1"/>
</dbReference>
<dbReference type="InterPro" id="IPR050549">
    <property type="entry name" value="MFS_Trehalose_Transporter"/>
</dbReference>
<evidence type="ECO:0000256" key="5">
    <source>
        <dbReference type="ARBA" id="ARBA00022692"/>
    </source>
</evidence>
<feature type="transmembrane region" description="Helical" evidence="8">
    <location>
        <begin position="357"/>
        <end position="380"/>
    </location>
</feature>
<dbReference type="GO" id="GO:0005886">
    <property type="term" value="C:plasma membrane"/>
    <property type="evidence" value="ECO:0007669"/>
    <property type="project" value="UniProtKB-SubCell"/>
</dbReference>
<feature type="transmembrane region" description="Helical" evidence="8">
    <location>
        <begin position="245"/>
        <end position="265"/>
    </location>
</feature>
<evidence type="ECO:0000256" key="6">
    <source>
        <dbReference type="ARBA" id="ARBA00022989"/>
    </source>
</evidence>
<dbReference type="InterPro" id="IPR036259">
    <property type="entry name" value="MFS_trans_sf"/>
</dbReference>